<proteinExistence type="predicted"/>
<feature type="transmembrane region" description="Helical" evidence="1">
    <location>
        <begin position="314"/>
        <end position="335"/>
    </location>
</feature>
<feature type="transmembrane region" description="Helical" evidence="1">
    <location>
        <begin position="199"/>
        <end position="219"/>
    </location>
</feature>
<feature type="transmembrane region" description="Helical" evidence="1">
    <location>
        <begin position="133"/>
        <end position="166"/>
    </location>
</feature>
<keyword evidence="1" id="KW-1133">Transmembrane helix</keyword>
<keyword evidence="1" id="KW-0472">Membrane</keyword>
<dbReference type="EMBL" id="CP043494">
    <property type="protein sequence ID" value="WNG50156.1"/>
    <property type="molecule type" value="Genomic_DNA"/>
</dbReference>
<feature type="transmembrane region" description="Helical" evidence="1">
    <location>
        <begin position="173"/>
        <end position="193"/>
    </location>
</feature>
<dbReference type="Proteomes" id="UP001611383">
    <property type="component" value="Chromosome"/>
</dbReference>
<evidence type="ECO:0000256" key="1">
    <source>
        <dbReference type="SAM" id="Phobius"/>
    </source>
</evidence>
<feature type="transmembrane region" description="Helical" evidence="1">
    <location>
        <begin position="240"/>
        <end position="258"/>
    </location>
</feature>
<organism evidence="2 3">
    <name type="scientific">Archangium minus</name>
    <dbReference type="NCBI Taxonomy" id="83450"/>
    <lineage>
        <taxon>Bacteria</taxon>
        <taxon>Pseudomonadati</taxon>
        <taxon>Myxococcota</taxon>
        <taxon>Myxococcia</taxon>
        <taxon>Myxococcales</taxon>
        <taxon>Cystobacterineae</taxon>
        <taxon>Archangiaceae</taxon>
        <taxon>Archangium</taxon>
    </lineage>
</organism>
<keyword evidence="1" id="KW-0812">Transmembrane</keyword>
<gene>
    <name evidence="2" type="ORF">F0U60_43050</name>
</gene>
<keyword evidence="3" id="KW-1185">Reference proteome</keyword>
<feature type="transmembrane region" description="Helical" evidence="1">
    <location>
        <begin position="365"/>
        <end position="385"/>
    </location>
</feature>
<dbReference type="InterPro" id="IPR018650">
    <property type="entry name" value="STSV1_Orf64"/>
</dbReference>
<protein>
    <submittedName>
        <fullName evidence="2">DUF2079 domain-containing protein</fullName>
    </submittedName>
</protein>
<dbReference type="Pfam" id="PF09852">
    <property type="entry name" value="DUF2079"/>
    <property type="match status" value="1"/>
</dbReference>
<evidence type="ECO:0000313" key="2">
    <source>
        <dbReference type="EMBL" id="WNG50156.1"/>
    </source>
</evidence>
<dbReference type="RefSeq" id="WP_395808897.1">
    <property type="nucleotide sequence ID" value="NZ_CP043494.1"/>
</dbReference>
<feature type="transmembrane region" description="Helical" evidence="1">
    <location>
        <begin position="67"/>
        <end position="86"/>
    </location>
</feature>
<feature type="transmembrane region" description="Helical" evidence="1">
    <location>
        <begin position="270"/>
        <end position="293"/>
    </location>
</feature>
<feature type="transmembrane region" description="Helical" evidence="1">
    <location>
        <begin position="397"/>
        <end position="415"/>
    </location>
</feature>
<name>A0ABY9X418_9BACT</name>
<reference evidence="2 3" key="1">
    <citation type="submission" date="2019-08" db="EMBL/GenBank/DDBJ databases">
        <title>Archangium and Cystobacter genomes.</title>
        <authorList>
            <person name="Chen I.-C.K."/>
            <person name="Wielgoss S."/>
        </authorList>
    </citation>
    <scope>NUCLEOTIDE SEQUENCE [LARGE SCALE GENOMIC DNA]</scope>
    <source>
        <strain evidence="2 3">Cbm 6</strain>
    </source>
</reference>
<evidence type="ECO:0000313" key="3">
    <source>
        <dbReference type="Proteomes" id="UP001611383"/>
    </source>
</evidence>
<accession>A0ABY9X418</accession>
<sequence length="513" mass="55488">MASTMRGLLAHPLTFLFAFLAAPVVWLGGLFIFDVTRIAAGLMLVALAANPRLRSTGPLELPRSHRLAIAGVAVAYLALLLAHQLAKVKLGRQGIDFAIFTQIVDSIARRGAPLSSLIGPEWRNFLSHHFVPVLYLPAALTTAGLSAPTATLLIHVANVAVGFLALHGIFRQVGLSPSVSIALVLVAMLNPALRPEIFWGIHDETFALGFVGLAFLFWLRGRFLASALMLALSATTKESFFLFMVSFSGVAIVAHHRFHPAETASAARRVFGVTALLGLAGFAGYFFLQPLLIGKQFDHLNKLATLDTLLSPSVLGQKLLFTGMVLLPSLGLGLFTWRGRAILATPLPFIGIVWASGYEEMYRPLGYYGVVTSFIAFIAAAVSMVDLAPRWRGLLQSAPALLFLGWLGLCLGTHLPARDVYRAIGDTSLDAAHLDWIPDEARVIADPAAVLALLRTAHPVRLYSAGIQPEPPAFDYLVFNPKGWEPLPPSLEQLTEPCHPSGGWVVRCPRQRP</sequence>